<evidence type="ECO:0000256" key="2">
    <source>
        <dbReference type="ARBA" id="ARBA00009881"/>
    </source>
</evidence>
<keyword evidence="3" id="KW-0216">Detoxification</keyword>
<dbReference type="PANTHER" id="PTHR42747:SF3">
    <property type="entry name" value="NITRONATE MONOOXYGENASE-RELATED"/>
    <property type="match status" value="1"/>
</dbReference>
<gene>
    <name evidence="10" type="ORF">GCM10023321_67900</name>
</gene>
<keyword evidence="6" id="KW-0560">Oxidoreductase</keyword>
<comment type="similarity">
    <text evidence="2">Belongs to the nitronate monooxygenase family. NMO class I subfamily.</text>
</comment>
<comment type="caution">
    <text evidence="10">The sequence shown here is derived from an EMBL/GenBank/DDBJ whole genome shotgun (WGS) entry which is preliminary data.</text>
</comment>
<dbReference type="Pfam" id="PF03060">
    <property type="entry name" value="NMO"/>
    <property type="match status" value="1"/>
</dbReference>
<comment type="catalytic activity">
    <reaction evidence="9">
        <text>3 propionate 3-nitronate + 3 O2 + H2O = 3 3-oxopropanoate + 2 nitrate + nitrite + H2O2 + 3 H(+)</text>
        <dbReference type="Rhea" id="RHEA:57332"/>
        <dbReference type="ChEBI" id="CHEBI:15377"/>
        <dbReference type="ChEBI" id="CHEBI:15378"/>
        <dbReference type="ChEBI" id="CHEBI:15379"/>
        <dbReference type="ChEBI" id="CHEBI:16240"/>
        <dbReference type="ChEBI" id="CHEBI:16301"/>
        <dbReference type="ChEBI" id="CHEBI:17632"/>
        <dbReference type="ChEBI" id="CHEBI:33190"/>
        <dbReference type="ChEBI" id="CHEBI:136067"/>
    </reaction>
</comment>
<dbReference type="PROSITE" id="PS51257">
    <property type="entry name" value="PROKAR_LIPOPROTEIN"/>
    <property type="match status" value="1"/>
</dbReference>
<dbReference type="SUPFAM" id="SSF51412">
    <property type="entry name" value="Inosine monophosphate dehydrogenase (IMPDH)"/>
    <property type="match status" value="1"/>
</dbReference>
<evidence type="ECO:0000256" key="4">
    <source>
        <dbReference type="ARBA" id="ARBA00022630"/>
    </source>
</evidence>
<name>A0ABP9R205_9PSEU</name>
<protein>
    <recommendedName>
        <fullName evidence="8">Propionate 3-nitronate monooxygenase</fullName>
    </recommendedName>
</protein>
<keyword evidence="11" id="KW-1185">Reference proteome</keyword>
<comment type="cofactor">
    <cofactor evidence="1">
        <name>FMN</name>
        <dbReference type="ChEBI" id="CHEBI:58210"/>
    </cofactor>
</comment>
<dbReference type="CDD" id="cd04730">
    <property type="entry name" value="NPD_like"/>
    <property type="match status" value="1"/>
</dbReference>
<proteinExistence type="inferred from homology"/>
<dbReference type="GO" id="GO:0004497">
    <property type="term" value="F:monooxygenase activity"/>
    <property type="evidence" value="ECO:0007669"/>
    <property type="project" value="UniProtKB-KW"/>
</dbReference>
<reference evidence="11" key="1">
    <citation type="journal article" date="2019" name="Int. J. Syst. Evol. Microbiol.">
        <title>The Global Catalogue of Microorganisms (GCM) 10K type strain sequencing project: providing services to taxonomists for standard genome sequencing and annotation.</title>
        <authorList>
            <consortium name="The Broad Institute Genomics Platform"/>
            <consortium name="The Broad Institute Genome Sequencing Center for Infectious Disease"/>
            <person name="Wu L."/>
            <person name="Ma J."/>
        </authorList>
    </citation>
    <scope>NUCLEOTIDE SEQUENCE [LARGE SCALE GENOMIC DNA]</scope>
    <source>
        <strain evidence="11">JCM 18303</strain>
    </source>
</reference>
<evidence type="ECO:0000256" key="8">
    <source>
        <dbReference type="ARBA" id="ARBA00031155"/>
    </source>
</evidence>
<evidence type="ECO:0000313" key="11">
    <source>
        <dbReference type="Proteomes" id="UP001428817"/>
    </source>
</evidence>
<keyword evidence="4" id="KW-0285">Flavoprotein</keyword>
<organism evidence="10 11">
    <name type="scientific">Pseudonocardia eucalypti</name>
    <dbReference type="NCBI Taxonomy" id="648755"/>
    <lineage>
        <taxon>Bacteria</taxon>
        <taxon>Bacillati</taxon>
        <taxon>Actinomycetota</taxon>
        <taxon>Actinomycetes</taxon>
        <taxon>Pseudonocardiales</taxon>
        <taxon>Pseudonocardiaceae</taxon>
        <taxon>Pseudonocardia</taxon>
    </lineage>
</organism>
<keyword evidence="7 10" id="KW-0503">Monooxygenase</keyword>
<accession>A0ABP9R205</accession>
<keyword evidence="5" id="KW-0288">FMN</keyword>
<evidence type="ECO:0000256" key="5">
    <source>
        <dbReference type="ARBA" id="ARBA00022643"/>
    </source>
</evidence>
<dbReference type="InterPro" id="IPR004136">
    <property type="entry name" value="NMO"/>
</dbReference>
<evidence type="ECO:0000313" key="10">
    <source>
        <dbReference type="EMBL" id="GAA5170559.1"/>
    </source>
</evidence>
<dbReference type="PANTHER" id="PTHR42747">
    <property type="entry name" value="NITRONATE MONOOXYGENASE-RELATED"/>
    <property type="match status" value="1"/>
</dbReference>
<dbReference type="Gene3D" id="3.20.20.70">
    <property type="entry name" value="Aldolase class I"/>
    <property type="match status" value="1"/>
</dbReference>
<evidence type="ECO:0000256" key="1">
    <source>
        <dbReference type="ARBA" id="ARBA00001917"/>
    </source>
</evidence>
<dbReference type="EMBL" id="BAABJP010000044">
    <property type="protein sequence ID" value="GAA5170559.1"/>
    <property type="molecule type" value="Genomic_DNA"/>
</dbReference>
<dbReference type="Proteomes" id="UP001428817">
    <property type="component" value="Unassembled WGS sequence"/>
</dbReference>
<sequence>MRDVSIAERVRDFCQRHRLRVPILMAPMAGACPPELAVAVAEAGGMGASGVLLDQPERIAEWMARFRAGSTGAVQLNNWIPDPPDPDADRKEALARGFLGRYSSPGPAGGAAPVFDDQCAAMLAARPTAITSIMGLYEPAFVREMKALGIAWFACATTLDDALAAQEAGADAVVAQGMEAGGHRGSFDPADAEATDVGLFALLPRLADGLDVPVIAAGGIADGRGVAAALALGASAVQVGTALLRCPETGISKAWAASLDGLAPEHTVPTRAYSGRLGRAAPTPYVRAWTAPGAPPPAPYPVQRRLVAQWRGGLAPEQVTELDRANHWAGQSAAMATEEPAGEVVARMWWDASTLLGL</sequence>
<evidence type="ECO:0000256" key="3">
    <source>
        <dbReference type="ARBA" id="ARBA00022575"/>
    </source>
</evidence>
<evidence type="ECO:0000256" key="6">
    <source>
        <dbReference type="ARBA" id="ARBA00023002"/>
    </source>
</evidence>
<dbReference type="InterPro" id="IPR013785">
    <property type="entry name" value="Aldolase_TIM"/>
</dbReference>
<evidence type="ECO:0000256" key="7">
    <source>
        <dbReference type="ARBA" id="ARBA00023033"/>
    </source>
</evidence>
<evidence type="ECO:0000256" key="9">
    <source>
        <dbReference type="ARBA" id="ARBA00049401"/>
    </source>
</evidence>